<dbReference type="FunFam" id="3.30.40.10:FF:000127">
    <property type="entry name" value="E3 ubiquitin-protein ligase RNF181"/>
    <property type="match status" value="1"/>
</dbReference>
<evidence type="ECO:0000256" key="5">
    <source>
        <dbReference type="ARBA" id="ARBA00022771"/>
    </source>
</evidence>
<dbReference type="SMART" id="SM00184">
    <property type="entry name" value="RING"/>
    <property type="match status" value="1"/>
</dbReference>
<evidence type="ECO:0000256" key="3">
    <source>
        <dbReference type="ARBA" id="ARBA00022679"/>
    </source>
</evidence>
<dbReference type="PANTHER" id="PTHR15710">
    <property type="entry name" value="E3 UBIQUITIN-PROTEIN LIGASE PRAJA"/>
    <property type="match status" value="1"/>
</dbReference>
<dbReference type="GO" id="GO:0016829">
    <property type="term" value="F:lyase activity"/>
    <property type="evidence" value="ECO:0007669"/>
    <property type="project" value="UniProtKB-KW"/>
</dbReference>
<evidence type="ECO:0000256" key="1">
    <source>
        <dbReference type="ARBA" id="ARBA00000900"/>
    </source>
</evidence>
<dbReference type="GO" id="GO:0008270">
    <property type="term" value="F:zinc ion binding"/>
    <property type="evidence" value="ECO:0007669"/>
    <property type="project" value="UniProtKB-KW"/>
</dbReference>
<proteinExistence type="predicted"/>
<feature type="domain" description="RING-type" evidence="10">
    <location>
        <begin position="123"/>
        <end position="164"/>
    </location>
</feature>
<evidence type="ECO:0000256" key="8">
    <source>
        <dbReference type="PROSITE-ProRule" id="PRU00175"/>
    </source>
</evidence>
<keyword evidence="6" id="KW-0833">Ubl conjugation pathway</keyword>
<evidence type="ECO:0000259" key="10">
    <source>
        <dbReference type="PROSITE" id="PS50089"/>
    </source>
</evidence>
<accession>A0A2P2JD10</accession>
<keyword evidence="5 8" id="KW-0863">Zinc-finger</keyword>
<feature type="region of interest" description="Disordered" evidence="9">
    <location>
        <begin position="197"/>
        <end position="229"/>
    </location>
</feature>
<sequence length="229" mass="25455">MASDAEVAPEFSEASSIFQRLLMRRDLSVFLPFVLGFTSATTEGESPNPTQEPGQETSGNQQERIILINPFTQGMVVIEGTDSLDYLFRDLAIKNGEPPASKASIEALPCVEIGETEDKDGECVICLEEWELGGVVKKMPCKHRFHPKCIEKWLGMHGSCPVCRYKMPVDEEELGKRRGEGERRRLGREIWVSFSLNGNRRNSDSNQNPATDSNDVSSSSLAADHSMED</sequence>
<evidence type="ECO:0000256" key="7">
    <source>
        <dbReference type="ARBA" id="ARBA00022833"/>
    </source>
</evidence>
<dbReference type="GO" id="GO:0016567">
    <property type="term" value="P:protein ubiquitination"/>
    <property type="evidence" value="ECO:0007669"/>
    <property type="project" value="TreeGrafter"/>
</dbReference>
<reference evidence="11" key="1">
    <citation type="submission" date="2018-02" db="EMBL/GenBank/DDBJ databases">
        <title>Rhizophora mucronata_Transcriptome.</title>
        <authorList>
            <person name="Meera S.P."/>
            <person name="Sreeshan A."/>
            <person name="Augustine A."/>
        </authorList>
    </citation>
    <scope>NUCLEOTIDE SEQUENCE</scope>
    <source>
        <tissue evidence="11">Leaf</tissue>
    </source>
</reference>
<keyword evidence="7" id="KW-0862">Zinc</keyword>
<dbReference type="Gene3D" id="3.30.40.10">
    <property type="entry name" value="Zinc/RING finger domain, C3HC4 (zinc finger)"/>
    <property type="match status" value="1"/>
</dbReference>
<dbReference type="GO" id="GO:0005737">
    <property type="term" value="C:cytoplasm"/>
    <property type="evidence" value="ECO:0007669"/>
    <property type="project" value="TreeGrafter"/>
</dbReference>
<dbReference type="SUPFAM" id="SSF57850">
    <property type="entry name" value="RING/U-box"/>
    <property type="match status" value="1"/>
</dbReference>
<keyword evidence="4" id="KW-0479">Metal-binding</keyword>
<evidence type="ECO:0000256" key="2">
    <source>
        <dbReference type="ARBA" id="ARBA00012483"/>
    </source>
</evidence>
<organism evidence="11">
    <name type="scientific">Rhizophora mucronata</name>
    <name type="common">Asiatic mangrove</name>
    <dbReference type="NCBI Taxonomy" id="61149"/>
    <lineage>
        <taxon>Eukaryota</taxon>
        <taxon>Viridiplantae</taxon>
        <taxon>Streptophyta</taxon>
        <taxon>Embryophyta</taxon>
        <taxon>Tracheophyta</taxon>
        <taxon>Spermatophyta</taxon>
        <taxon>Magnoliopsida</taxon>
        <taxon>eudicotyledons</taxon>
        <taxon>Gunneridae</taxon>
        <taxon>Pentapetalae</taxon>
        <taxon>rosids</taxon>
        <taxon>fabids</taxon>
        <taxon>Malpighiales</taxon>
        <taxon>Rhizophoraceae</taxon>
        <taxon>Rhizophora</taxon>
    </lineage>
</organism>
<dbReference type="Pfam" id="PF13639">
    <property type="entry name" value="zf-RING_2"/>
    <property type="match status" value="1"/>
</dbReference>
<protein>
    <recommendedName>
        <fullName evidence="2">RING-type E3 ubiquitin transferase</fullName>
        <ecNumber evidence="2">2.3.2.27</ecNumber>
    </recommendedName>
</protein>
<dbReference type="PROSITE" id="PS50089">
    <property type="entry name" value="ZF_RING_2"/>
    <property type="match status" value="1"/>
</dbReference>
<dbReference type="EC" id="2.3.2.27" evidence="2"/>
<dbReference type="GO" id="GO:0061630">
    <property type="term" value="F:ubiquitin protein ligase activity"/>
    <property type="evidence" value="ECO:0007669"/>
    <property type="project" value="UniProtKB-EC"/>
</dbReference>
<evidence type="ECO:0000256" key="9">
    <source>
        <dbReference type="SAM" id="MobiDB-lite"/>
    </source>
</evidence>
<dbReference type="EMBL" id="GGEC01010850">
    <property type="protein sequence ID" value="MBW91333.1"/>
    <property type="molecule type" value="Transcribed_RNA"/>
</dbReference>
<feature type="compositionally biased region" description="Polar residues" evidence="9">
    <location>
        <begin position="197"/>
        <end position="221"/>
    </location>
</feature>
<keyword evidence="11" id="KW-0456">Lyase</keyword>
<dbReference type="PANTHER" id="PTHR15710:SF132">
    <property type="entry name" value="E3 UBIQUITIN-PROTEIN LIGASE MPSR1"/>
    <property type="match status" value="1"/>
</dbReference>
<comment type="catalytic activity">
    <reaction evidence="1">
        <text>S-ubiquitinyl-[E2 ubiquitin-conjugating enzyme]-L-cysteine + [acceptor protein]-L-lysine = [E2 ubiquitin-conjugating enzyme]-L-cysteine + N(6)-ubiquitinyl-[acceptor protein]-L-lysine.</text>
        <dbReference type="EC" id="2.3.2.27"/>
    </reaction>
</comment>
<name>A0A2P2JD10_RHIMU</name>
<evidence type="ECO:0000313" key="11">
    <source>
        <dbReference type="EMBL" id="MBW91333.1"/>
    </source>
</evidence>
<feature type="region of interest" description="Disordered" evidence="9">
    <location>
        <begin position="41"/>
        <end position="60"/>
    </location>
</feature>
<dbReference type="AlphaFoldDB" id="A0A2P2JD10"/>
<dbReference type="InterPro" id="IPR001841">
    <property type="entry name" value="Znf_RING"/>
</dbReference>
<evidence type="ECO:0000256" key="4">
    <source>
        <dbReference type="ARBA" id="ARBA00022723"/>
    </source>
</evidence>
<keyword evidence="3" id="KW-0808">Transferase</keyword>
<evidence type="ECO:0000256" key="6">
    <source>
        <dbReference type="ARBA" id="ARBA00022786"/>
    </source>
</evidence>
<dbReference type="InterPro" id="IPR013083">
    <property type="entry name" value="Znf_RING/FYVE/PHD"/>
</dbReference>